<evidence type="ECO:0000313" key="2">
    <source>
        <dbReference type="EMBL" id="MFD3266041.1"/>
    </source>
</evidence>
<dbReference type="PANTHER" id="PTHR12526:SF634">
    <property type="entry name" value="BLL3361 PROTEIN"/>
    <property type="match status" value="1"/>
</dbReference>
<evidence type="ECO:0000313" key="3">
    <source>
        <dbReference type="Proteomes" id="UP001598130"/>
    </source>
</evidence>
<dbReference type="Proteomes" id="UP001598130">
    <property type="component" value="Unassembled WGS sequence"/>
</dbReference>
<dbReference type="InterPro" id="IPR001296">
    <property type="entry name" value="Glyco_trans_1"/>
</dbReference>
<reference evidence="2 3" key="1">
    <citation type="submission" date="2022-09" db="EMBL/GenBank/DDBJ databases">
        <title>New species of Phenylobacterium.</title>
        <authorList>
            <person name="Mieszkin S."/>
        </authorList>
    </citation>
    <scope>NUCLEOTIDE SEQUENCE [LARGE SCALE GENOMIC DNA]</scope>
    <source>
        <strain evidence="2 3">HK31-G</strain>
    </source>
</reference>
<dbReference type="CDD" id="cd03801">
    <property type="entry name" value="GT4_PimA-like"/>
    <property type="match status" value="1"/>
</dbReference>
<dbReference type="PANTHER" id="PTHR12526">
    <property type="entry name" value="GLYCOSYLTRANSFERASE"/>
    <property type="match status" value="1"/>
</dbReference>
<feature type="domain" description="Glycosyl transferase family 1" evidence="1">
    <location>
        <begin position="200"/>
        <end position="347"/>
    </location>
</feature>
<evidence type="ECO:0000259" key="1">
    <source>
        <dbReference type="Pfam" id="PF00534"/>
    </source>
</evidence>
<proteinExistence type="predicted"/>
<dbReference type="RefSeq" id="WP_377371346.1">
    <property type="nucleotide sequence ID" value="NZ_JAOTJD010000045.1"/>
</dbReference>
<protein>
    <submittedName>
        <fullName evidence="2">Glycosyltransferase family 4 protein</fullName>
    </submittedName>
</protein>
<name>A0ABW6CW86_9CAUL</name>
<keyword evidence="3" id="KW-1185">Reference proteome</keyword>
<dbReference type="Gene3D" id="3.40.50.2000">
    <property type="entry name" value="Glycogen Phosphorylase B"/>
    <property type="match status" value="1"/>
</dbReference>
<accession>A0ABW6CW86</accession>
<comment type="caution">
    <text evidence="2">The sequence shown here is derived from an EMBL/GenBank/DDBJ whole genome shotgun (WGS) entry which is preliminary data.</text>
</comment>
<sequence length="556" mass="59991">MASRLAIYHPSGQFNLVNNPFGKDVANLELFRALAAHGGFDQVSFLSQANISGADLRKGLLGDAPGGATLTTGSLLAQGAVAQSGTLLRGTPALSDISWLRRRAVGDRAYSLMGLVHTLAPPALRADMAMAVTSPIQPWDALICTSPSVQDALNRMFDDWSGFLADRFGGAKNPKPYLPLIPLGVDQPAIQARADRPEVRAKLREELAIGEADILLLWLGRLSFFEKAAPQPMFRAIEEAAQASGVKVHFAMVGWFPNGDQDRLRYQAAADAYAPSVAVHFLDGNDQGRVGSFWAASDIFLSLVDNIQETFGITPVEAMAAGLPVVVSDWDGYRYTVQDGQQGFLIPTLGGPPGGASVGAAERHALGMESYQLYVGALAQHTAVHVGRAAEAIAALIASPDLRRRMGEAGRKRVREMFDWPVVARQYAGLADELTAIREASPPDATQGRLNPVKGDPNRDFAGFPNQVQDLETLLHVRPGVTTADVDRAMGLDLDRFASSWRCTGPECGQVLDILGAQTRSVKEVLLDFPVERRRPVQMGLMWMCKLGMLDWLEGA</sequence>
<organism evidence="2 3">
    <name type="scientific">Phenylobacterium ferrooxidans</name>
    <dbReference type="NCBI Taxonomy" id="2982689"/>
    <lineage>
        <taxon>Bacteria</taxon>
        <taxon>Pseudomonadati</taxon>
        <taxon>Pseudomonadota</taxon>
        <taxon>Alphaproteobacteria</taxon>
        <taxon>Caulobacterales</taxon>
        <taxon>Caulobacteraceae</taxon>
        <taxon>Phenylobacterium</taxon>
    </lineage>
</organism>
<dbReference type="EMBL" id="JAOTJD010000045">
    <property type="protein sequence ID" value="MFD3266041.1"/>
    <property type="molecule type" value="Genomic_DNA"/>
</dbReference>
<gene>
    <name evidence="2" type="ORF">OCL97_18950</name>
</gene>
<dbReference type="SUPFAM" id="SSF53756">
    <property type="entry name" value="UDP-Glycosyltransferase/glycogen phosphorylase"/>
    <property type="match status" value="1"/>
</dbReference>
<dbReference type="Pfam" id="PF00534">
    <property type="entry name" value="Glycos_transf_1"/>
    <property type="match status" value="1"/>
</dbReference>